<evidence type="ECO:0000313" key="12">
    <source>
        <dbReference type="Proteomes" id="UP000282321"/>
    </source>
</evidence>
<evidence type="ECO:0000256" key="8">
    <source>
        <dbReference type="ARBA" id="ARBA00023239"/>
    </source>
</evidence>
<name>A0A660S698_UNCT6</name>
<evidence type="ECO:0000256" key="6">
    <source>
        <dbReference type="ARBA" id="ARBA00022793"/>
    </source>
</evidence>
<feature type="binding site" evidence="10">
    <location>
        <position position="57"/>
    </location>
    <ligand>
        <name>substrate</name>
    </ligand>
</feature>
<dbReference type="GO" id="GO:0004612">
    <property type="term" value="F:phosphoenolpyruvate carboxykinase (ATP) activity"/>
    <property type="evidence" value="ECO:0007669"/>
    <property type="project" value="UniProtKB-UniRule"/>
</dbReference>
<evidence type="ECO:0000256" key="1">
    <source>
        <dbReference type="ARBA" id="ARBA00004742"/>
    </source>
</evidence>
<evidence type="ECO:0000256" key="2">
    <source>
        <dbReference type="ARBA" id="ARBA00006052"/>
    </source>
</evidence>
<dbReference type="InterPro" id="IPR013035">
    <property type="entry name" value="PEP_carboxykinase_C"/>
</dbReference>
<evidence type="ECO:0000256" key="9">
    <source>
        <dbReference type="ARBA" id="ARBA00047371"/>
    </source>
</evidence>
<dbReference type="InterPro" id="IPR008210">
    <property type="entry name" value="PEP_carboxykinase_N"/>
</dbReference>
<reference evidence="11 12" key="1">
    <citation type="submission" date="2018-06" db="EMBL/GenBank/DDBJ databases">
        <title>Extensive metabolic versatility and redundancy in microbially diverse, dynamic hydrothermal sediments.</title>
        <authorList>
            <person name="Dombrowski N."/>
            <person name="Teske A."/>
            <person name="Baker B.J."/>
        </authorList>
    </citation>
    <scope>NUCLEOTIDE SEQUENCE [LARGE SCALE GENOMIC DNA]</scope>
    <source>
        <strain evidence="11">B35_G9</strain>
    </source>
</reference>
<feature type="binding site" evidence="10">
    <location>
        <position position="198"/>
    </location>
    <ligand>
        <name>ATP</name>
        <dbReference type="ChEBI" id="CHEBI:30616"/>
    </ligand>
</feature>
<evidence type="ECO:0000256" key="5">
    <source>
        <dbReference type="ARBA" id="ARBA00022741"/>
    </source>
</evidence>
<keyword evidence="7 10" id="KW-0067">ATP-binding</keyword>
<gene>
    <name evidence="10 11" type="primary">pckA</name>
    <name evidence="11" type="ORF">DRP44_06570</name>
</gene>
<keyword evidence="11" id="KW-0808">Transferase</keyword>
<sequence>MNYKHEIKELGIINTGNIYRNLNVMDLTERALRINDGGALLSHTGALFVWTGKYTGRSPNDRFFVDTKSVHDKIAWGSVNKAISGDKFDKLYDKVIAYLQGKDIYMFDGYVGADSDYRISLRVIAENPVSAMLSDRMFIRPTSEELENLSPEFTLIAVPNFIADPKRDGTNSEAFIIINIEKKIILVGTSRYGGEIKKAMFTTMNFLMPEKGVLPMHCSANIGRDGKSALFFGLSGTGKTTLSADPNRYLIGDDEHGWSDSGIFNFEGGCYAKCIRLDREKEPQIWNAIRAGALVENVVLDRNTRIPDYDDARFTENTRVAYPIDYIPNAELSGKGGHPKAVVFLTADAFGVLPPISKLTKEQAMYYFISGYTSKLAGTERGITEPQATFSTCFGAPFMPRPSVVYAKMLSERIEKHDTDVYLVNTGWIGGPYGVGHRIDLPYTRAMVTAALSGELRNVDFVKEEYFNLMIPTSCPGVDDKILNPINTWANSDDYKKSAKELAKKFNENIKKFEGVDDTILDAGPKRF</sequence>
<feature type="binding site" evidence="10">
    <location>
        <position position="192"/>
    </location>
    <ligand>
        <name>substrate</name>
    </ligand>
</feature>
<dbReference type="PROSITE" id="PS00532">
    <property type="entry name" value="PEPCK_ATP"/>
    <property type="match status" value="1"/>
</dbReference>
<dbReference type="FunFam" id="2.170.8.10:FF:000001">
    <property type="entry name" value="Phosphoenolpyruvate carboxykinase (ATP)"/>
    <property type="match status" value="1"/>
</dbReference>
<comment type="catalytic activity">
    <reaction evidence="9 10">
        <text>oxaloacetate + ATP = phosphoenolpyruvate + ADP + CO2</text>
        <dbReference type="Rhea" id="RHEA:18617"/>
        <dbReference type="ChEBI" id="CHEBI:16452"/>
        <dbReference type="ChEBI" id="CHEBI:16526"/>
        <dbReference type="ChEBI" id="CHEBI:30616"/>
        <dbReference type="ChEBI" id="CHEBI:58702"/>
        <dbReference type="ChEBI" id="CHEBI:456216"/>
        <dbReference type="EC" id="4.1.1.49"/>
    </reaction>
</comment>
<feature type="binding site" evidence="10">
    <location>
        <position position="282"/>
    </location>
    <ligand>
        <name>ATP</name>
        <dbReference type="ChEBI" id="CHEBI:30616"/>
    </ligand>
</feature>
<dbReference type="UniPathway" id="UPA00138"/>
<dbReference type="AlphaFoldDB" id="A0A660S698"/>
<dbReference type="GO" id="GO:0005829">
    <property type="term" value="C:cytosol"/>
    <property type="evidence" value="ECO:0007669"/>
    <property type="project" value="TreeGrafter"/>
</dbReference>
<dbReference type="Proteomes" id="UP000282321">
    <property type="component" value="Unassembled WGS sequence"/>
</dbReference>
<keyword evidence="5 10" id="KW-0547">Nucleotide-binding</keyword>
<dbReference type="HAMAP" id="MF_00453">
    <property type="entry name" value="PEPCK_ATP"/>
    <property type="match status" value="1"/>
</dbReference>
<dbReference type="GO" id="GO:0046872">
    <property type="term" value="F:metal ion binding"/>
    <property type="evidence" value="ECO:0007669"/>
    <property type="project" value="UniProtKB-KW"/>
</dbReference>
<keyword evidence="10" id="KW-0464">Manganese</keyword>
<accession>A0A660S698</accession>
<organism evidence="11 12">
    <name type="scientific">candidate division TA06 bacterium</name>
    <dbReference type="NCBI Taxonomy" id="2250710"/>
    <lineage>
        <taxon>Bacteria</taxon>
        <taxon>Bacteria division TA06</taxon>
    </lineage>
</organism>
<feature type="binding site" evidence="10">
    <location>
        <position position="217"/>
    </location>
    <ligand>
        <name>Mn(2+)</name>
        <dbReference type="ChEBI" id="CHEBI:29035"/>
    </ligand>
</feature>
<dbReference type="Gene3D" id="3.90.228.20">
    <property type="match status" value="1"/>
</dbReference>
<feature type="binding site" evidence="10">
    <location>
        <begin position="438"/>
        <end position="439"/>
    </location>
    <ligand>
        <name>ATP</name>
        <dbReference type="ChEBI" id="CHEBI:30616"/>
    </ligand>
</feature>
<dbReference type="SUPFAM" id="SSF68923">
    <property type="entry name" value="PEP carboxykinase N-terminal domain"/>
    <property type="match status" value="1"/>
</dbReference>
<comment type="caution">
    <text evidence="11">The sequence shown here is derived from an EMBL/GenBank/DDBJ whole genome shotgun (WGS) entry which is preliminary data.</text>
</comment>
<evidence type="ECO:0000256" key="10">
    <source>
        <dbReference type="HAMAP-Rule" id="MF_00453"/>
    </source>
</evidence>
<dbReference type="PIRSF" id="PIRSF006294">
    <property type="entry name" value="PEP_crbxkin"/>
    <property type="match status" value="1"/>
</dbReference>
<comment type="pathway">
    <text evidence="1 10">Carbohydrate biosynthesis; gluconeogenesis.</text>
</comment>
<evidence type="ECO:0000256" key="4">
    <source>
        <dbReference type="ARBA" id="ARBA00022432"/>
    </source>
</evidence>
<dbReference type="Gene3D" id="2.170.8.10">
    <property type="entry name" value="Phosphoenolpyruvate Carboxykinase, domain 2"/>
    <property type="match status" value="1"/>
</dbReference>
<evidence type="ECO:0000256" key="7">
    <source>
        <dbReference type="ARBA" id="ARBA00022840"/>
    </source>
</evidence>
<keyword evidence="11" id="KW-0418">Kinase</keyword>
<evidence type="ECO:0000256" key="3">
    <source>
        <dbReference type="ARBA" id="ARBA00012363"/>
    </source>
</evidence>
<keyword evidence="6 10" id="KW-0210">Decarboxylase</keyword>
<comment type="subcellular location">
    <subcellularLocation>
        <location evidence="10">Cytoplasm</location>
    </subcellularLocation>
</comment>
<feature type="binding site" evidence="10">
    <location>
        <position position="254"/>
    </location>
    <ligand>
        <name>Mn(2+)</name>
        <dbReference type="ChEBI" id="CHEBI:29035"/>
    </ligand>
</feature>
<dbReference type="EC" id="4.1.1.49" evidence="3 10"/>
<dbReference type="InterPro" id="IPR015994">
    <property type="entry name" value="PEPCK_ATP_CS"/>
</dbReference>
<dbReference type="PANTHER" id="PTHR30031:SF0">
    <property type="entry name" value="PHOSPHOENOLPYRUVATE CARBOXYKINASE (ATP)"/>
    <property type="match status" value="1"/>
</dbReference>
<comment type="function">
    <text evidence="10">Involved in the gluconeogenesis. Catalyzes the conversion of oxaloacetate (OAA) to phosphoenolpyruvate (PEP) through direct phosphoryl transfer between the nucleoside triphosphate and OAA.</text>
</comment>
<keyword evidence="10" id="KW-0963">Cytoplasm</keyword>
<protein>
    <recommendedName>
        <fullName evidence="3 10">Phosphoenolpyruvate carboxykinase (ATP)</fullName>
        <shortName evidence="10">PCK</shortName>
        <shortName evidence="10">PEP carboxykinase</shortName>
        <shortName evidence="10">PEPCK</shortName>
        <ecNumber evidence="3 10">4.1.1.49</ecNumber>
    </recommendedName>
</protein>
<feature type="binding site" evidence="10">
    <location>
        <position position="198"/>
    </location>
    <ligand>
        <name>Mn(2+)</name>
        <dbReference type="ChEBI" id="CHEBI:29035"/>
    </ligand>
</feature>
<dbReference type="CDD" id="cd00484">
    <property type="entry name" value="PEPCK_ATP"/>
    <property type="match status" value="1"/>
</dbReference>
<dbReference type="NCBIfam" id="TIGR00224">
    <property type="entry name" value="pckA"/>
    <property type="match status" value="1"/>
</dbReference>
<dbReference type="EMBL" id="QNBC01000096">
    <property type="protein sequence ID" value="RKX65340.1"/>
    <property type="molecule type" value="Genomic_DNA"/>
</dbReference>
<dbReference type="NCBIfam" id="NF006820">
    <property type="entry name" value="PRK09344.1-2"/>
    <property type="match status" value="1"/>
</dbReference>
<feature type="binding site" evidence="10">
    <location>
        <position position="217"/>
    </location>
    <ligand>
        <name>ATP</name>
        <dbReference type="ChEBI" id="CHEBI:30616"/>
    </ligand>
</feature>
<feature type="binding site" evidence="10">
    <location>
        <position position="444"/>
    </location>
    <ligand>
        <name>ATP</name>
        <dbReference type="ChEBI" id="CHEBI:30616"/>
    </ligand>
</feature>
<feature type="binding site" evidence="10">
    <location>
        <position position="198"/>
    </location>
    <ligand>
        <name>substrate</name>
    </ligand>
</feature>
<dbReference type="NCBIfam" id="NF006821">
    <property type="entry name" value="PRK09344.1-3"/>
    <property type="match status" value="1"/>
</dbReference>
<dbReference type="GO" id="GO:0006094">
    <property type="term" value="P:gluconeogenesis"/>
    <property type="evidence" value="ECO:0007669"/>
    <property type="project" value="UniProtKB-UniRule"/>
</dbReference>
<keyword evidence="10" id="KW-0479">Metal-binding</keyword>
<evidence type="ECO:0000313" key="11">
    <source>
        <dbReference type="EMBL" id="RKX65340.1"/>
    </source>
</evidence>
<keyword evidence="11" id="KW-0670">Pyruvate</keyword>
<keyword evidence="8 10" id="KW-0456">Lyase</keyword>
<feature type="binding site" evidence="10">
    <location>
        <position position="319"/>
    </location>
    <ligand>
        <name>ATP</name>
        <dbReference type="ChEBI" id="CHEBI:30616"/>
    </ligand>
</feature>
<comment type="cofactor">
    <cofactor evidence="10">
        <name>Mn(2+)</name>
        <dbReference type="ChEBI" id="CHEBI:29035"/>
    </cofactor>
    <text evidence="10">Binds 1 Mn(2+) ion per subunit.</text>
</comment>
<keyword evidence="4 10" id="KW-0312">Gluconeogenesis</keyword>
<dbReference type="GO" id="GO:0005524">
    <property type="term" value="F:ATP binding"/>
    <property type="evidence" value="ECO:0007669"/>
    <property type="project" value="UniProtKB-UniRule"/>
</dbReference>
<dbReference type="InterPro" id="IPR001272">
    <property type="entry name" value="PEP_carboxykinase_ATP"/>
</dbReference>
<dbReference type="PANTHER" id="PTHR30031">
    <property type="entry name" value="PHOSPHOENOLPYRUVATE CARBOXYKINASE ATP"/>
    <property type="match status" value="1"/>
</dbReference>
<dbReference type="SUPFAM" id="SSF53795">
    <property type="entry name" value="PEP carboxykinase-like"/>
    <property type="match status" value="1"/>
</dbReference>
<feature type="binding site" evidence="10">
    <location>
        <position position="319"/>
    </location>
    <ligand>
        <name>substrate</name>
    </ligand>
</feature>
<proteinExistence type="inferred from homology"/>
<feature type="binding site" evidence="10">
    <location>
        <begin position="233"/>
        <end position="241"/>
    </location>
    <ligand>
        <name>ATP</name>
        <dbReference type="ChEBI" id="CHEBI:30616"/>
    </ligand>
</feature>
<dbReference type="Pfam" id="PF01293">
    <property type="entry name" value="PEPCK_ATP"/>
    <property type="match status" value="1"/>
</dbReference>
<comment type="similarity">
    <text evidence="2 10">Belongs to the phosphoenolpyruvate carboxykinase (ATP) family.</text>
</comment>
<dbReference type="GO" id="GO:0016301">
    <property type="term" value="F:kinase activity"/>
    <property type="evidence" value="ECO:0007669"/>
    <property type="project" value="UniProtKB-KW"/>
</dbReference>
<dbReference type="Gene3D" id="3.40.449.10">
    <property type="entry name" value="Phosphoenolpyruvate Carboxykinase, domain 1"/>
    <property type="match status" value="1"/>
</dbReference>